<accession>A0ABX1HGW6</accession>
<reference evidence="1 2" key="1">
    <citation type="submission" date="2020-03" db="EMBL/GenBank/DDBJ databases">
        <title>Genomic Encyclopedia of Type Strains, Phase IV (KMG-V): Genome sequencing to study the core and pangenomes of soil and plant-associated prokaryotes.</title>
        <authorList>
            <person name="Whitman W."/>
        </authorList>
    </citation>
    <scope>NUCLEOTIDE SEQUENCE [LARGE SCALE GENOMIC DNA]</scope>
    <source>
        <strain evidence="1 2">1B</strain>
    </source>
</reference>
<protein>
    <submittedName>
        <fullName evidence="1">Uncharacterized protein</fullName>
    </submittedName>
</protein>
<organism evidence="1 2">
    <name type="scientific">Hymenobacter artigasi</name>
    <dbReference type="NCBI Taxonomy" id="2719616"/>
    <lineage>
        <taxon>Bacteria</taxon>
        <taxon>Pseudomonadati</taxon>
        <taxon>Bacteroidota</taxon>
        <taxon>Cytophagia</taxon>
        <taxon>Cytophagales</taxon>
        <taxon>Hymenobacteraceae</taxon>
        <taxon>Hymenobacter</taxon>
    </lineage>
</organism>
<proteinExistence type="predicted"/>
<dbReference type="InterPro" id="IPR053865">
    <property type="entry name" value="DUF6934"/>
</dbReference>
<dbReference type="EMBL" id="JAAVTK010000005">
    <property type="protein sequence ID" value="NKI89442.1"/>
    <property type="molecule type" value="Genomic_DNA"/>
</dbReference>
<sequence>MKLPRYNTKADELQTTFEFISEGPKGRIPKLVQFGETNLKDFYNLAFGDKNLLTGELDDLAVSNNGDSDKVLATVVDTVYAFCYRYPEAWVFAAGSTPARTRLYRMGLNRFYDEAVDTFIVYGLLNDEWEEFRRQVDYTGFAVRLIHPLT</sequence>
<keyword evidence="2" id="KW-1185">Reference proteome</keyword>
<comment type="caution">
    <text evidence="1">The sequence shown here is derived from an EMBL/GenBank/DDBJ whole genome shotgun (WGS) entry which is preliminary data.</text>
</comment>
<dbReference type="Pfam" id="PF22028">
    <property type="entry name" value="DUF6934"/>
    <property type="match status" value="1"/>
</dbReference>
<gene>
    <name evidence="1" type="ORF">HBN54_002040</name>
</gene>
<evidence type="ECO:0000313" key="2">
    <source>
        <dbReference type="Proteomes" id="UP000717634"/>
    </source>
</evidence>
<evidence type="ECO:0000313" key="1">
    <source>
        <dbReference type="EMBL" id="NKI89442.1"/>
    </source>
</evidence>
<name>A0ABX1HGW6_9BACT</name>
<dbReference type="Proteomes" id="UP000717634">
    <property type="component" value="Unassembled WGS sequence"/>
</dbReference>
<dbReference type="RefSeq" id="WP_168673075.1">
    <property type="nucleotide sequence ID" value="NZ_JAAVTK010000005.1"/>
</dbReference>